<reference evidence="2" key="1">
    <citation type="journal article" date="2020" name="bioRxiv">
        <title>Comparative genomics of Chlamydomonas.</title>
        <authorList>
            <person name="Craig R.J."/>
            <person name="Hasan A.R."/>
            <person name="Ness R.W."/>
            <person name="Keightley P.D."/>
        </authorList>
    </citation>
    <scope>NUCLEOTIDE SEQUENCE</scope>
    <source>
        <strain evidence="2">SAG 7.73</strain>
    </source>
</reference>
<dbReference type="Proteomes" id="UP000650467">
    <property type="component" value="Unassembled WGS sequence"/>
</dbReference>
<sequence>MAENYSGTDADTRRRLCGLLRLVHCSRAYLDWVLPVLALDHHCHPDSEAGWLPITPDQAGWLSKYAGASGAMKKVLWEERMEGGGVPEGWLNDRPRRQCMPLAGLTFTYSISREELLQAFANLEKQQCSFICLDVDATTNGSIWAMGLEWYPKFQYVQGDARAGMFLSVLVPAVYELESGTVHCLNELRRPTELLQADLYVSEWGADAQQEDVQEVHSLASSEVLGFNSGLGNDIALSGAAAPPAPEEQQAGKQQAQAQADKKQEEQALRAREAAVAAQWAAYLKDGKLTGKVVVLPREDNPQQ</sequence>
<dbReference type="OrthoDB" id="546755at2759"/>
<dbReference type="AlphaFoldDB" id="A0A835W6S3"/>
<evidence type="ECO:0000313" key="2">
    <source>
        <dbReference type="EMBL" id="KAG2441535.1"/>
    </source>
</evidence>
<accession>A0A835W6S3</accession>
<dbReference type="EMBL" id="JAEHOC010000005">
    <property type="protein sequence ID" value="KAG2441535.1"/>
    <property type="molecule type" value="Genomic_DNA"/>
</dbReference>
<feature type="compositionally biased region" description="Basic and acidic residues" evidence="1">
    <location>
        <begin position="260"/>
        <end position="271"/>
    </location>
</feature>
<organism evidence="2 3">
    <name type="scientific">Chlamydomonas incerta</name>
    <dbReference type="NCBI Taxonomy" id="51695"/>
    <lineage>
        <taxon>Eukaryota</taxon>
        <taxon>Viridiplantae</taxon>
        <taxon>Chlorophyta</taxon>
        <taxon>core chlorophytes</taxon>
        <taxon>Chlorophyceae</taxon>
        <taxon>CS clade</taxon>
        <taxon>Chlamydomonadales</taxon>
        <taxon>Chlamydomonadaceae</taxon>
        <taxon>Chlamydomonas</taxon>
    </lineage>
</organism>
<keyword evidence="3" id="KW-1185">Reference proteome</keyword>
<evidence type="ECO:0000313" key="3">
    <source>
        <dbReference type="Proteomes" id="UP000650467"/>
    </source>
</evidence>
<name>A0A835W6S3_CHLIN</name>
<evidence type="ECO:0000256" key="1">
    <source>
        <dbReference type="SAM" id="MobiDB-lite"/>
    </source>
</evidence>
<comment type="caution">
    <text evidence="2">The sequence shown here is derived from an EMBL/GenBank/DDBJ whole genome shotgun (WGS) entry which is preliminary data.</text>
</comment>
<feature type="region of interest" description="Disordered" evidence="1">
    <location>
        <begin position="237"/>
        <end position="271"/>
    </location>
</feature>
<feature type="compositionally biased region" description="Low complexity" evidence="1">
    <location>
        <begin position="247"/>
        <end position="259"/>
    </location>
</feature>
<gene>
    <name evidence="2" type="ORF">HXX76_003156</name>
</gene>
<protein>
    <submittedName>
        <fullName evidence="2">Uncharacterized protein</fullName>
    </submittedName>
</protein>
<proteinExistence type="predicted"/>